<accession>A0A514CDQ5</accession>
<keyword evidence="1" id="KW-0175">Coiled coil</keyword>
<feature type="domain" description="HEPN" evidence="2">
    <location>
        <begin position="135"/>
        <end position="255"/>
    </location>
</feature>
<dbReference type="Gene3D" id="1.20.120.330">
    <property type="entry name" value="Nucleotidyltransferases domain 2"/>
    <property type="match status" value="2"/>
</dbReference>
<proteinExistence type="predicted"/>
<name>A0A514CDQ5_9BACT</name>
<gene>
    <name evidence="3" type="ORF">FKX85_02390</name>
</gene>
<evidence type="ECO:0000256" key="1">
    <source>
        <dbReference type="SAM" id="Coils"/>
    </source>
</evidence>
<sequence length="575" mass="65564">MEKYKTYKITKYDLCEIQQCVEAKVLFWVDLIPFDGKQFPSFLLIALPNGGTLSIRRAREKIIATGRFPLWLANLAFCHYQGLKAGMKRDGLFHLLHLSRKRLVSPEIPLPFQTVSTKFLESRYEASISQFNLFAQKAVSFQRGALDYWKKNDYATAAFMFHQAIELGFHAAEVFALGKAKRSHRLSSHILSAEYYAPALSNILLNEGHNAISPIPLLEKAYLGARYCSNFTIAKDDIAYMPELMEIFISRLFQVPSSYKAAIDAFTPAPMNSTTTKTTVMNNEDRKALIKPGLNKEIRTFLENLVDKFDIEHVYCFGIQTREGQGFSPFMFSSSSIESRYDLLIITNEPDPSPIQDFFLEAQASGTGIFAIIHLKREVDDSLKKQSRFFNTIIQNGHLFYGKQDGNGFKVSPPDYQHVQQSIITHWQTRYNRASYYFQAVECSGRECPEVSMFLLHLGVEQLALGIIYTYMGYIPKFRSLSYLLALCGNFTSTLSELFINEEYKPEELLKSLCASFSGARFNPGYKVDTGHVPVIFERIPELAKSLQQLHEEKIKQLQSLMQDSEQDNKTAINS</sequence>
<protein>
    <recommendedName>
        <fullName evidence="2">HEPN domain-containing protein</fullName>
    </recommendedName>
</protein>
<evidence type="ECO:0000259" key="2">
    <source>
        <dbReference type="PROSITE" id="PS50910"/>
    </source>
</evidence>
<dbReference type="OrthoDB" id="634374at2"/>
<dbReference type="InterPro" id="IPR007842">
    <property type="entry name" value="HEPN_dom"/>
</dbReference>
<dbReference type="Proteomes" id="UP000316614">
    <property type="component" value="Chromosome"/>
</dbReference>
<dbReference type="PROSITE" id="PS50910">
    <property type="entry name" value="HEPN"/>
    <property type="match status" value="1"/>
</dbReference>
<keyword evidence="4" id="KW-1185">Reference proteome</keyword>
<evidence type="ECO:0000313" key="4">
    <source>
        <dbReference type="Proteomes" id="UP000316614"/>
    </source>
</evidence>
<dbReference type="EMBL" id="CP041253">
    <property type="protein sequence ID" value="QDH77947.1"/>
    <property type="molecule type" value="Genomic_DNA"/>
</dbReference>
<dbReference type="RefSeq" id="WP_141613211.1">
    <property type="nucleotide sequence ID" value="NZ_CP041253.1"/>
</dbReference>
<dbReference type="SUPFAM" id="SSF81593">
    <property type="entry name" value="Nucleotidyltransferase substrate binding subunit/domain"/>
    <property type="match status" value="1"/>
</dbReference>
<organism evidence="3 4">
    <name type="scientific">Echinicola soli</name>
    <dbReference type="NCBI Taxonomy" id="2591634"/>
    <lineage>
        <taxon>Bacteria</taxon>
        <taxon>Pseudomonadati</taxon>
        <taxon>Bacteroidota</taxon>
        <taxon>Cytophagia</taxon>
        <taxon>Cytophagales</taxon>
        <taxon>Cyclobacteriaceae</taxon>
        <taxon>Echinicola</taxon>
    </lineage>
</organism>
<dbReference type="AlphaFoldDB" id="A0A514CDQ5"/>
<feature type="coiled-coil region" evidence="1">
    <location>
        <begin position="544"/>
        <end position="575"/>
    </location>
</feature>
<reference evidence="3 4" key="1">
    <citation type="submission" date="2019-06" db="EMBL/GenBank/DDBJ databases">
        <title>Echinicola alkalisoli sp. nov. isolated from saline soil.</title>
        <authorList>
            <person name="Sun J.-Q."/>
            <person name="Xu L."/>
        </authorList>
    </citation>
    <scope>NUCLEOTIDE SEQUENCE [LARGE SCALE GENOMIC DNA]</scope>
    <source>
        <strain evidence="3 4">LN3S3</strain>
    </source>
</reference>
<evidence type="ECO:0000313" key="3">
    <source>
        <dbReference type="EMBL" id="QDH77947.1"/>
    </source>
</evidence>
<dbReference type="KEGG" id="echi:FKX85_02390"/>